<protein>
    <submittedName>
        <fullName evidence="2">Glycosyltransferase</fullName>
    </submittedName>
</protein>
<feature type="domain" description="Glycosyltransferase 2-like" evidence="1">
    <location>
        <begin position="10"/>
        <end position="111"/>
    </location>
</feature>
<proteinExistence type="predicted"/>
<gene>
    <name evidence="2" type="ORF">JI741_22540</name>
</gene>
<sequence>MKDNNRLKISIITPNYNQGEFLERTILSVLGQGYDRLEYIIIDGGSTDNSLAIIKKYEQHLAYWVSEKDAGLYDALNKGFAKATGDIMGWLNSDDILMTGALLTVHDAFSRFPQVKWVTGMPSSIDEQDRIISFQPVQSWSRLKIVSGQYRWIQQESTYWRRELWQASGARLDPSFSLAGDFELWARFFRHEKLFSIHIAMAGFRKRSQQQKSLEGLQAYIKQVHTILLREGALLSGSEKRKVRIIRILRPLMDFLPDKLRRRGLRVLRKLQGLTPVIARDRSSNTLVMTSSK</sequence>
<accession>A0ABS1KX36</accession>
<keyword evidence="3" id="KW-1185">Reference proteome</keyword>
<dbReference type="PANTHER" id="PTHR43685">
    <property type="entry name" value="GLYCOSYLTRANSFERASE"/>
    <property type="match status" value="1"/>
</dbReference>
<dbReference type="PANTHER" id="PTHR43685:SF11">
    <property type="entry name" value="GLYCOSYLTRANSFERASE TAGX-RELATED"/>
    <property type="match status" value="1"/>
</dbReference>
<dbReference type="Proteomes" id="UP000613030">
    <property type="component" value="Unassembled WGS sequence"/>
</dbReference>
<comment type="caution">
    <text evidence="2">The sequence shown here is derived from an EMBL/GenBank/DDBJ whole genome shotgun (WGS) entry which is preliminary data.</text>
</comment>
<dbReference type="CDD" id="cd06433">
    <property type="entry name" value="GT_2_WfgS_like"/>
    <property type="match status" value="1"/>
</dbReference>
<dbReference type="InterPro" id="IPR001173">
    <property type="entry name" value="Glyco_trans_2-like"/>
</dbReference>
<evidence type="ECO:0000259" key="1">
    <source>
        <dbReference type="Pfam" id="PF00535"/>
    </source>
</evidence>
<evidence type="ECO:0000313" key="3">
    <source>
        <dbReference type="Proteomes" id="UP000613030"/>
    </source>
</evidence>
<dbReference type="InterPro" id="IPR050834">
    <property type="entry name" value="Glycosyltransf_2"/>
</dbReference>
<dbReference type="EMBL" id="JAERRB010000009">
    <property type="protein sequence ID" value="MBL0744029.1"/>
    <property type="molecule type" value="Genomic_DNA"/>
</dbReference>
<dbReference type="SUPFAM" id="SSF53448">
    <property type="entry name" value="Nucleotide-diphospho-sugar transferases"/>
    <property type="match status" value="1"/>
</dbReference>
<dbReference type="Pfam" id="PF00535">
    <property type="entry name" value="Glycos_transf_2"/>
    <property type="match status" value="1"/>
</dbReference>
<name>A0ABS1KX36_9BACT</name>
<evidence type="ECO:0000313" key="2">
    <source>
        <dbReference type="EMBL" id="MBL0744029.1"/>
    </source>
</evidence>
<dbReference type="InterPro" id="IPR029044">
    <property type="entry name" value="Nucleotide-diphossugar_trans"/>
</dbReference>
<organism evidence="2 3">
    <name type="scientific">Chryseolinea lacunae</name>
    <dbReference type="NCBI Taxonomy" id="2801331"/>
    <lineage>
        <taxon>Bacteria</taxon>
        <taxon>Pseudomonadati</taxon>
        <taxon>Bacteroidota</taxon>
        <taxon>Cytophagia</taxon>
        <taxon>Cytophagales</taxon>
        <taxon>Fulvivirgaceae</taxon>
        <taxon>Chryseolinea</taxon>
    </lineage>
</organism>
<reference evidence="2 3" key="1">
    <citation type="submission" date="2021-01" db="EMBL/GenBank/DDBJ databases">
        <title>Chryseolinea sp. Jin1 Genome sequencing and assembly.</title>
        <authorList>
            <person name="Kim I."/>
        </authorList>
    </citation>
    <scope>NUCLEOTIDE SEQUENCE [LARGE SCALE GENOMIC DNA]</scope>
    <source>
        <strain evidence="2 3">Jin1</strain>
    </source>
</reference>
<dbReference type="Gene3D" id="3.90.550.10">
    <property type="entry name" value="Spore Coat Polysaccharide Biosynthesis Protein SpsA, Chain A"/>
    <property type="match status" value="1"/>
</dbReference>